<evidence type="ECO:0000313" key="12">
    <source>
        <dbReference type="EMBL" id="VDN51204.1"/>
    </source>
</evidence>
<dbReference type="SUPFAM" id="SSF55315">
    <property type="entry name" value="L30e-like"/>
    <property type="match status" value="1"/>
</dbReference>
<accession>A0A0N4UFQ2</accession>
<dbReference type="GO" id="GO:0003723">
    <property type="term" value="F:RNA binding"/>
    <property type="evidence" value="ECO:0007669"/>
    <property type="project" value="UniProtKB-UniRule"/>
</dbReference>
<dbReference type="GO" id="GO:0005730">
    <property type="term" value="C:nucleolus"/>
    <property type="evidence" value="ECO:0007669"/>
    <property type="project" value="UniProtKB-SubCell"/>
</dbReference>
<dbReference type="PANTHER" id="PTHR23105">
    <property type="entry name" value="RIBOSOMAL PROTEIN L7AE FAMILY MEMBER"/>
    <property type="match status" value="1"/>
</dbReference>
<dbReference type="WBParaSite" id="DME_0000628001-mRNA-1">
    <property type="protein sequence ID" value="DME_0000628001-mRNA-1"/>
    <property type="gene ID" value="DME_0000628001"/>
</dbReference>
<keyword evidence="5 10" id="KW-0694">RNA-binding</keyword>
<protein>
    <submittedName>
        <fullName evidence="15">Ribonucloprotein</fullName>
    </submittedName>
</protein>
<dbReference type="Proteomes" id="UP000038040">
    <property type="component" value="Unplaced"/>
</dbReference>
<comment type="function">
    <text evidence="9">Binds to the 5'-stem-loop of U4 snRNA and may play a role in the late stage of spliceosome assembly. The protein undergoes a conformational change upon RNA-binding.</text>
</comment>
<evidence type="ECO:0000313" key="14">
    <source>
        <dbReference type="Proteomes" id="UP000274756"/>
    </source>
</evidence>
<dbReference type="FunFam" id="3.30.1330.30:FF:000002">
    <property type="entry name" value="NHP2-like protein 1 homolog"/>
    <property type="match status" value="1"/>
</dbReference>
<evidence type="ECO:0000256" key="7">
    <source>
        <dbReference type="ARBA" id="ARBA00023242"/>
    </source>
</evidence>
<keyword evidence="7 10" id="KW-0539">Nucleus</keyword>
<evidence type="ECO:0000259" key="11">
    <source>
        <dbReference type="Pfam" id="PF01248"/>
    </source>
</evidence>
<dbReference type="InterPro" id="IPR004038">
    <property type="entry name" value="Ribosomal_eL8/eL30/eS12/Gad45"/>
</dbReference>
<dbReference type="Proteomes" id="UP000274756">
    <property type="component" value="Unassembled WGS sequence"/>
</dbReference>
<dbReference type="STRING" id="318479.A0A0N4UFQ2"/>
<comment type="function">
    <text evidence="10">Common component of the spliceosome and rRNA processing machinery.</text>
</comment>
<keyword evidence="14" id="KW-1185">Reference proteome</keyword>
<evidence type="ECO:0000256" key="2">
    <source>
        <dbReference type="ARBA" id="ARBA00007337"/>
    </source>
</evidence>
<dbReference type="GO" id="GO:0005681">
    <property type="term" value="C:spliceosomal complex"/>
    <property type="evidence" value="ECO:0007669"/>
    <property type="project" value="UniProtKB-KW"/>
</dbReference>
<evidence type="ECO:0000256" key="9">
    <source>
        <dbReference type="ARBA" id="ARBA00055156"/>
    </source>
</evidence>
<dbReference type="Gene3D" id="3.30.1330.30">
    <property type="match status" value="1"/>
</dbReference>
<name>A0A0N4UFQ2_DRAME</name>
<dbReference type="InterPro" id="IPR002415">
    <property type="entry name" value="H/ACA_rnp_Nhp2-like"/>
</dbReference>
<evidence type="ECO:0000256" key="6">
    <source>
        <dbReference type="ARBA" id="ARBA00023187"/>
    </source>
</evidence>
<dbReference type="Pfam" id="PF01248">
    <property type="entry name" value="Ribosomal_L7Ae"/>
    <property type="match status" value="1"/>
</dbReference>
<keyword evidence="8 10" id="KW-0687">Ribonucleoprotein</keyword>
<dbReference type="GO" id="GO:0000398">
    <property type="term" value="P:mRNA splicing, via spliceosome"/>
    <property type="evidence" value="ECO:0007669"/>
    <property type="project" value="UniProtKB-UniRule"/>
</dbReference>
<evidence type="ECO:0000313" key="15">
    <source>
        <dbReference type="WBParaSite" id="DME_0000628001-mRNA-1"/>
    </source>
</evidence>
<evidence type="ECO:0000256" key="1">
    <source>
        <dbReference type="ARBA" id="ARBA00004604"/>
    </source>
</evidence>
<comment type="subcellular location">
    <subcellularLocation>
        <location evidence="1 10">Nucleus</location>
        <location evidence="1 10">Nucleolus</location>
    </subcellularLocation>
</comment>
<organism evidence="13 15">
    <name type="scientific">Dracunculus medinensis</name>
    <name type="common">Guinea worm</name>
    <dbReference type="NCBI Taxonomy" id="318479"/>
    <lineage>
        <taxon>Eukaryota</taxon>
        <taxon>Metazoa</taxon>
        <taxon>Ecdysozoa</taxon>
        <taxon>Nematoda</taxon>
        <taxon>Chromadorea</taxon>
        <taxon>Rhabditida</taxon>
        <taxon>Spirurina</taxon>
        <taxon>Dracunculoidea</taxon>
        <taxon>Dracunculidae</taxon>
        <taxon>Dracunculus</taxon>
    </lineage>
</organism>
<dbReference type="InterPro" id="IPR050257">
    <property type="entry name" value="eL8/uL1-like"/>
</dbReference>
<dbReference type="InterPro" id="IPR018492">
    <property type="entry name" value="Ribosomal_eL8/Nhp2"/>
</dbReference>
<dbReference type="InterPro" id="IPR029064">
    <property type="entry name" value="Ribosomal_eL30-like_sf"/>
</dbReference>
<evidence type="ECO:0000313" key="13">
    <source>
        <dbReference type="Proteomes" id="UP000038040"/>
    </source>
</evidence>
<evidence type="ECO:0000256" key="10">
    <source>
        <dbReference type="RuleBase" id="RU366039"/>
    </source>
</evidence>
<dbReference type="PRINTS" id="PR00883">
    <property type="entry name" value="NUCLEARHMG"/>
</dbReference>
<evidence type="ECO:0000256" key="5">
    <source>
        <dbReference type="ARBA" id="ARBA00022884"/>
    </source>
</evidence>
<keyword evidence="6" id="KW-0508">mRNA splicing</keyword>
<dbReference type="CDD" id="cd21104">
    <property type="entry name" value="SNU13"/>
    <property type="match status" value="1"/>
</dbReference>
<reference evidence="15" key="1">
    <citation type="submission" date="2017-02" db="UniProtKB">
        <authorList>
            <consortium name="WormBaseParasite"/>
        </authorList>
    </citation>
    <scope>IDENTIFICATION</scope>
</reference>
<evidence type="ECO:0000256" key="8">
    <source>
        <dbReference type="ARBA" id="ARBA00023274"/>
    </source>
</evidence>
<dbReference type="OrthoDB" id="1924699at2759"/>
<dbReference type="AlphaFoldDB" id="A0A0N4UFQ2"/>
<proteinExistence type="inferred from homology"/>
<keyword evidence="4" id="KW-0747">Spliceosome</keyword>
<gene>
    <name evidence="12" type="ORF">DME_LOCUS1177</name>
</gene>
<keyword evidence="3" id="KW-0507">mRNA processing</keyword>
<dbReference type="PRINTS" id="PR00881">
    <property type="entry name" value="L7ARS6FAMILY"/>
</dbReference>
<dbReference type="EMBL" id="UYYG01000015">
    <property type="protein sequence ID" value="VDN51204.1"/>
    <property type="molecule type" value="Genomic_DNA"/>
</dbReference>
<sequence length="140" mass="15481">MTESGVNPKAYPLADTALSQKLLDIVQQAYNYKQLRKGANEATKTLNRGLSELIIMAADTEPLEIILHLPLLCEDKNVPYVFVRSKANFLIFSFFLNFAALGRACGVTRPVIAASITQNEGSQLKSQIAKIKEDVEKLLI</sequence>
<evidence type="ECO:0000256" key="3">
    <source>
        <dbReference type="ARBA" id="ARBA00022664"/>
    </source>
</evidence>
<feature type="domain" description="Ribosomal protein eL8/eL30/eS12/Gadd45" evidence="11">
    <location>
        <begin position="21"/>
        <end position="87"/>
    </location>
</feature>
<evidence type="ECO:0000256" key="4">
    <source>
        <dbReference type="ARBA" id="ARBA00022728"/>
    </source>
</evidence>
<reference evidence="12 14" key="2">
    <citation type="submission" date="2018-11" db="EMBL/GenBank/DDBJ databases">
        <authorList>
            <consortium name="Pathogen Informatics"/>
        </authorList>
    </citation>
    <scope>NUCLEOTIDE SEQUENCE [LARGE SCALE GENOMIC DNA]</scope>
</reference>
<comment type="similarity">
    <text evidence="2 10">Belongs to the eukaryotic ribosomal protein eL8 family.</text>
</comment>